<organism evidence="2 3">
    <name type="scientific">Carboxydothermus hydrogenoformans (strain ATCC BAA-161 / DSM 6008 / Z-2901)</name>
    <dbReference type="NCBI Taxonomy" id="246194"/>
    <lineage>
        <taxon>Bacteria</taxon>
        <taxon>Bacillati</taxon>
        <taxon>Bacillota</taxon>
        <taxon>Clostridia</taxon>
        <taxon>Thermoanaerobacterales</taxon>
        <taxon>Thermoanaerobacteraceae</taxon>
        <taxon>Carboxydothermus</taxon>
    </lineage>
</organism>
<gene>
    <name evidence="2" type="ordered locus">CHY_1065</name>
</gene>
<dbReference type="Pfam" id="PF02887">
    <property type="entry name" value="PK_C"/>
    <property type="match status" value="1"/>
</dbReference>
<protein>
    <recommendedName>
        <fullName evidence="1">Pyruvate kinase C-terminal domain-containing protein</fullName>
    </recommendedName>
</protein>
<dbReference type="OrthoDB" id="9782984at2"/>
<evidence type="ECO:0000259" key="1">
    <source>
        <dbReference type="Pfam" id="PF02887"/>
    </source>
</evidence>
<dbReference type="Gene3D" id="3.40.1380.20">
    <property type="entry name" value="Pyruvate kinase, C-terminal domain"/>
    <property type="match status" value="1"/>
</dbReference>
<dbReference type="Proteomes" id="UP000002706">
    <property type="component" value="Chromosome"/>
</dbReference>
<dbReference type="STRING" id="246194.CHY_1065"/>
<keyword evidence="3" id="KW-1185">Reference proteome</keyword>
<dbReference type="RefSeq" id="WP_011343987.1">
    <property type="nucleotide sequence ID" value="NC_007503.1"/>
</dbReference>
<dbReference type="EMBL" id="CP000141">
    <property type="protein sequence ID" value="ABB15980.1"/>
    <property type="molecule type" value="Genomic_DNA"/>
</dbReference>
<accession>Q3AD73</accession>
<dbReference type="InterPro" id="IPR015795">
    <property type="entry name" value="Pyrv_Knase_C"/>
</dbReference>
<dbReference type="PIRSF" id="PIRSF016138">
    <property type="entry name" value="UCP016138"/>
    <property type="match status" value="1"/>
</dbReference>
<proteinExistence type="predicted"/>
<name>Q3AD73_CARHZ</name>
<dbReference type="InParanoid" id="Q3AD73"/>
<dbReference type="InterPro" id="IPR015074">
    <property type="entry name" value="DUF1867"/>
</dbReference>
<dbReference type="InterPro" id="IPR036918">
    <property type="entry name" value="Pyrv_Knase_C_sf"/>
</dbReference>
<evidence type="ECO:0000313" key="3">
    <source>
        <dbReference type="Proteomes" id="UP000002706"/>
    </source>
</evidence>
<reference evidence="2 3" key="1">
    <citation type="journal article" date="2005" name="PLoS Genet.">
        <title>Life in hot carbon monoxide: the complete genome sequence of Carboxydothermus hydrogenoformans Z-2901.</title>
        <authorList>
            <person name="Wu M."/>
            <person name="Ren Q."/>
            <person name="Durkin A.S."/>
            <person name="Daugherty S.C."/>
            <person name="Brinkac L.M."/>
            <person name="Dodson R.J."/>
            <person name="Madupu R."/>
            <person name="Sullivan S.A."/>
            <person name="Kolonay J.F."/>
            <person name="Haft D.H."/>
            <person name="Nelson W.C."/>
            <person name="Tallon L.J."/>
            <person name="Jones K.M."/>
            <person name="Ulrich L.E."/>
            <person name="Gonzalez J.M."/>
            <person name="Zhulin I.B."/>
            <person name="Robb F.T."/>
            <person name="Eisen J.A."/>
        </authorList>
    </citation>
    <scope>NUCLEOTIDE SEQUENCE [LARGE SCALE GENOMIC DNA]</scope>
    <source>
        <strain evidence="3">ATCC BAA-161 / DSM 6008 / Z-2901</strain>
    </source>
</reference>
<dbReference type="eggNOG" id="COG1751">
    <property type="taxonomic scope" value="Bacteria"/>
</dbReference>
<feature type="domain" description="Pyruvate kinase C-terminal" evidence="1">
    <location>
        <begin position="16"/>
        <end position="163"/>
    </location>
</feature>
<dbReference type="KEGG" id="chy:CHY_1065"/>
<dbReference type="AlphaFoldDB" id="Q3AD73"/>
<sequence>MVKVKLSAGPHNTDLVLELAAKEAREQNIHNIVVATCSGATAFKLLKYLNPGQFNLVAVTHHVGFAGPGVDELSPENRQKLLAEGFKVLTTTHLFAGIDRAFRFKFQGIYPAEIVAQSLRLLGQGVKVATEIAIMALDAGLIPYGEDVIAIAGTGEGADTAVVIRPAHSHKLFDTKIKKIIVKPYEF</sequence>
<dbReference type="HOGENOM" id="CLU_095207_1_0_9"/>
<evidence type="ECO:0000313" key="2">
    <source>
        <dbReference type="EMBL" id="ABB15980.1"/>
    </source>
</evidence>
<dbReference type="SUPFAM" id="SSF52935">
    <property type="entry name" value="PK C-terminal domain-like"/>
    <property type="match status" value="1"/>
</dbReference>